<evidence type="ECO:0000313" key="1">
    <source>
        <dbReference type="EMBL" id="MVQ47271.1"/>
    </source>
</evidence>
<dbReference type="EMBL" id="QSFP01000013">
    <property type="protein sequence ID" value="RHA66221.1"/>
    <property type="molecule type" value="Genomic_DNA"/>
</dbReference>
<organism evidence="2 3">
    <name type="scientific">Roseburia intestinalis</name>
    <dbReference type="NCBI Taxonomy" id="166486"/>
    <lineage>
        <taxon>Bacteria</taxon>
        <taxon>Bacillati</taxon>
        <taxon>Bacillota</taxon>
        <taxon>Clostridia</taxon>
        <taxon>Lachnospirales</taxon>
        <taxon>Lachnospiraceae</taxon>
        <taxon>Roseburia</taxon>
    </lineage>
</organism>
<evidence type="ECO:0000313" key="3">
    <source>
        <dbReference type="Proteomes" id="UP000284465"/>
    </source>
</evidence>
<dbReference type="EMBL" id="WGGT01000028">
    <property type="protein sequence ID" value="MVQ47271.1"/>
    <property type="molecule type" value="Genomic_DNA"/>
</dbReference>
<proteinExistence type="predicted"/>
<protein>
    <submittedName>
        <fullName evidence="2">Uncharacterized protein</fullName>
    </submittedName>
</protein>
<reference evidence="1 4" key="2">
    <citation type="submission" date="2019-10" db="EMBL/GenBank/DDBJ databases">
        <title>Roseburia spp. ameliorate alcoholic fatty liver via restoration of gut barrier function.</title>
        <authorList>
            <person name="Seo B."/>
            <person name="Ko G."/>
        </authorList>
    </citation>
    <scope>NUCLEOTIDE SEQUENCE [LARGE SCALE GENOMIC DNA]</scope>
    <source>
        <strain evidence="1 4">SNUG30017</strain>
    </source>
</reference>
<name>A0A3R6DAF1_9FIRM</name>
<dbReference type="Proteomes" id="UP000284465">
    <property type="component" value="Unassembled WGS sequence"/>
</dbReference>
<comment type="caution">
    <text evidence="2">The sequence shown here is derived from an EMBL/GenBank/DDBJ whole genome shotgun (WGS) entry which is preliminary data.</text>
</comment>
<gene>
    <name evidence="2" type="ORF">DW927_11820</name>
    <name evidence="1" type="ORF">GCK47_16660</name>
</gene>
<dbReference type="AlphaFoldDB" id="A0A3R6DAF1"/>
<dbReference type="RefSeq" id="WP_118591672.1">
    <property type="nucleotide sequence ID" value="NZ_JADNLD010000029.1"/>
</dbReference>
<accession>A0A3R6DAF1</accession>
<evidence type="ECO:0000313" key="2">
    <source>
        <dbReference type="EMBL" id="RHA66221.1"/>
    </source>
</evidence>
<evidence type="ECO:0000313" key="4">
    <source>
        <dbReference type="Proteomes" id="UP000479531"/>
    </source>
</evidence>
<reference evidence="2 3" key="1">
    <citation type="submission" date="2018-08" db="EMBL/GenBank/DDBJ databases">
        <title>A genome reference for cultivated species of the human gut microbiota.</title>
        <authorList>
            <person name="Zou Y."/>
            <person name="Xue W."/>
            <person name="Luo G."/>
        </authorList>
    </citation>
    <scope>NUCLEOTIDE SEQUENCE [LARGE SCALE GENOMIC DNA]</scope>
    <source>
        <strain evidence="2 3">AM43-11</strain>
    </source>
</reference>
<dbReference type="Proteomes" id="UP000479531">
    <property type="component" value="Unassembled WGS sequence"/>
</dbReference>
<sequence>MDAVNEEYGYSPDIGDEYKQLIKEGDRRRKRTEKGRRKRYEQGYRNTLIKLMLTSGGIAYSGLKFLPGNKRMYLRKLKILEREGVVEILRRNKKEIARLVNFEENYEKYISHMPIGYYGYYLQHGKPTHKNLGSKEKNCTRSDRGIKHCEIYEMMYGTGIIKILPEDKTELSSTESLRSNSICYYTINEMRECQLFDFHINNEKDKRTIGSRAFGMLISPGGIYAVYNTGKAAMIWQKSSEGQMAYYMAQIVTKKCEGSRISGAVKNCIIIGYDMNVFENILNNGLAIYLNTDSGYDNMYAVPYTEDGFKMLLRMTQSEWEETLNEEILPDYERNKKGSIVYDGIKENVIALNFCTGNISRLKKFITGVQWVCNTQADRHYEIFCYSYQEEFIRHVAPNPIEIHVVD</sequence>